<sequence length="165" mass="19079">MFKYVLITSLIIVFISCRDSKKTSLKSQKNDVEKTDNVIRDTNGWVIMNEIGVKDFLNELKIRENEQKKLNILSTLGEAPLDWLNIDDLEFLISQIESEEKAKCVMRAISSHIPNPENITIGDQAISILESYRRNEQYPNGLTICGKYDAGKVKEIRTWWAEKKR</sequence>
<reference evidence="1 2" key="1">
    <citation type="submission" date="2023-09" db="EMBL/GenBank/DDBJ databases">
        <authorList>
            <person name="Rey-Velasco X."/>
        </authorList>
    </citation>
    <scope>NUCLEOTIDE SEQUENCE [LARGE SCALE GENOMIC DNA]</scope>
    <source>
        <strain evidence="1 2">P007</strain>
    </source>
</reference>
<dbReference type="Proteomes" id="UP001250662">
    <property type="component" value="Unassembled WGS sequence"/>
</dbReference>
<evidence type="ECO:0000313" key="2">
    <source>
        <dbReference type="Proteomes" id="UP001250662"/>
    </source>
</evidence>
<protein>
    <submittedName>
        <fullName evidence="1">Uncharacterized protein</fullName>
    </submittedName>
</protein>
<name>A0ABU3BLC8_9FLAO</name>
<keyword evidence="2" id="KW-1185">Reference proteome</keyword>
<dbReference type="PROSITE" id="PS51257">
    <property type="entry name" value="PROKAR_LIPOPROTEIN"/>
    <property type="match status" value="1"/>
</dbReference>
<dbReference type="EMBL" id="JAVRHU010000008">
    <property type="protein sequence ID" value="MDT0622952.1"/>
    <property type="molecule type" value="Genomic_DNA"/>
</dbReference>
<comment type="caution">
    <text evidence="1">The sequence shown here is derived from an EMBL/GenBank/DDBJ whole genome shotgun (WGS) entry which is preliminary data.</text>
</comment>
<dbReference type="RefSeq" id="WP_311388546.1">
    <property type="nucleotide sequence ID" value="NZ_JAVRHU010000008.1"/>
</dbReference>
<accession>A0ABU3BLC8</accession>
<organism evidence="1 2">
    <name type="scientific">Croceitalea vernalis</name>
    <dbReference type="NCBI Taxonomy" id="3075599"/>
    <lineage>
        <taxon>Bacteria</taxon>
        <taxon>Pseudomonadati</taxon>
        <taxon>Bacteroidota</taxon>
        <taxon>Flavobacteriia</taxon>
        <taxon>Flavobacteriales</taxon>
        <taxon>Flavobacteriaceae</taxon>
        <taxon>Croceitalea</taxon>
    </lineage>
</organism>
<proteinExistence type="predicted"/>
<gene>
    <name evidence="1" type="ORF">RM520_15100</name>
</gene>
<evidence type="ECO:0000313" key="1">
    <source>
        <dbReference type="EMBL" id="MDT0622952.1"/>
    </source>
</evidence>